<evidence type="ECO:0000313" key="1">
    <source>
        <dbReference type="EMBL" id="MBW29832.1"/>
    </source>
</evidence>
<proteinExistence type="predicted"/>
<dbReference type="EMBL" id="GGFM01009081">
    <property type="protein sequence ID" value="MBW29832.1"/>
    <property type="molecule type" value="Transcribed_RNA"/>
</dbReference>
<dbReference type="AlphaFoldDB" id="A0A2M3ZMV8"/>
<reference evidence="1" key="1">
    <citation type="submission" date="2018-01" db="EMBL/GenBank/DDBJ databases">
        <title>An insight into the sialome of Amazonian anophelines.</title>
        <authorList>
            <person name="Ribeiro J.M."/>
            <person name="Scarpassa V."/>
            <person name="Calvo E."/>
        </authorList>
    </citation>
    <scope>NUCLEOTIDE SEQUENCE</scope>
    <source>
        <tissue evidence="1">Salivary glands</tissue>
    </source>
</reference>
<accession>A0A2M3ZMV8</accession>
<organism evidence="1">
    <name type="scientific">Anopheles braziliensis</name>
    <dbReference type="NCBI Taxonomy" id="58242"/>
    <lineage>
        <taxon>Eukaryota</taxon>
        <taxon>Metazoa</taxon>
        <taxon>Ecdysozoa</taxon>
        <taxon>Arthropoda</taxon>
        <taxon>Hexapoda</taxon>
        <taxon>Insecta</taxon>
        <taxon>Pterygota</taxon>
        <taxon>Neoptera</taxon>
        <taxon>Endopterygota</taxon>
        <taxon>Diptera</taxon>
        <taxon>Nematocera</taxon>
        <taxon>Culicoidea</taxon>
        <taxon>Culicidae</taxon>
        <taxon>Anophelinae</taxon>
        <taxon>Anopheles</taxon>
    </lineage>
</organism>
<protein>
    <submittedName>
        <fullName evidence="1">Putative secreted peptide</fullName>
    </submittedName>
</protein>
<name>A0A2M3ZMV8_9DIPT</name>
<sequence>MLIGVVVVVVLVAVVMLLLQQCRPFITQMITGIVRGRDGVVDGVFTDTAADQLIAPDRRRRLRRRLRLCRRLLWFDRGGWLDDRARWDTGTLLWCFAGVGRWTG</sequence>